<sequence length="78" mass="8981">MNELFQKMTCLFCEQNDSLVTGLEKFHCLPFNSIPIPRLNVVVCVDGKSRTRHQTVVAPTRVMHGRSRPSRMITTHRL</sequence>
<dbReference type="EMBL" id="GBXM01014135">
    <property type="protein sequence ID" value="JAH94442.1"/>
    <property type="molecule type" value="Transcribed_RNA"/>
</dbReference>
<evidence type="ECO:0000313" key="1">
    <source>
        <dbReference type="EMBL" id="JAH94442.1"/>
    </source>
</evidence>
<name>A0A0E9WVP0_ANGAN</name>
<accession>A0A0E9WVP0</accession>
<protein>
    <submittedName>
        <fullName evidence="1">Uncharacterized protein</fullName>
    </submittedName>
</protein>
<dbReference type="AlphaFoldDB" id="A0A0E9WVP0"/>
<reference evidence="1" key="1">
    <citation type="submission" date="2014-11" db="EMBL/GenBank/DDBJ databases">
        <authorList>
            <person name="Amaro Gonzalez C."/>
        </authorList>
    </citation>
    <scope>NUCLEOTIDE SEQUENCE</scope>
</reference>
<organism evidence="1">
    <name type="scientific">Anguilla anguilla</name>
    <name type="common">European freshwater eel</name>
    <name type="synonym">Muraena anguilla</name>
    <dbReference type="NCBI Taxonomy" id="7936"/>
    <lineage>
        <taxon>Eukaryota</taxon>
        <taxon>Metazoa</taxon>
        <taxon>Chordata</taxon>
        <taxon>Craniata</taxon>
        <taxon>Vertebrata</taxon>
        <taxon>Euteleostomi</taxon>
        <taxon>Actinopterygii</taxon>
        <taxon>Neopterygii</taxon>
        <taxon>Teleostei</taxon>
        <taxon>Anguilliformes</taxon>
        <taxon>Anguillidae</taxon>
        <taxon>Anguilla</taxon>
    </lineage>
</organism>
<proteinExistence type="predicted"/>
<reference evidence="1" key="2">
    <citation type="journal article" date="2015" name="Fish Shellfish Immunol.">
        <title>Early steps in the European eel (Anguilla anguilla)-Vibrio vulnificus interaction in the gills: Role of the RtxA13 toxin.</title>
        <authorList>
            <person name="Callol A."/>
            <person name="Pajuelo D."/>
            <person name="Ebbesson L."/>
            <person name="Teles M."/>
            <person name="MacKenzie S."/>
            <person name="Amaro C."/>
        </authorList>
    </citation>
    <scope>NUCLEOTIDE SEQUENCE</scope>
</reference>